<keyword evidence="2" id="KW-0813">Transport</keyword>
<dbReference type="PROSITE" id="PS50893">
    <property type="entry name" value="ABC_TRANSPORTER_2"/>
    <property type="match status" value="1"/>
</dbReference>
<accession>A0A1H4SRF8</accession>
<comment type="similarity">
    <text evidence="1">Belongs to the ABC transporter superfamily.</text>
</comment>
<gene>
    <name evidence="8" type="ORF">SAMN05444164_1909</name>
</gene>
<dbReference type="InterPro" id="IPR003439">
    <property type="entry name" value="ABC_transporter-like_ATP-bd"/>
</dbReference>
<dbReference type="PROSITE" id="PS00211">
    <property type="entry name" value="ABC_TRANSPORTER_1"/>
    <property type="match status" value="1"/>
</dbReference>
<evidence type="ECO:0000313" key="9">
    <source>
        <dbReference type="Proteomes" id="UP000198992"/>
    </source>
</evidence>
<reference evidence="8 9" key="1">
    <citation type="submission" date="2016-10" db="EMBL/GenBank/DDBJ databases">
        <authorList>
            <person name="de Groot N.N."/>
        </authorList>
    </citation>
    <scope>NUCLEOTIDE SEQUENCE [LARGE SCALE GENOMIC DNA]</scope>
    <source>
        <strain evidence="8 9">MT12</strain>
    </source>
</reference>
<evidence type="ECO:0000256" key="5">
    <source>
        <dbReference type="ARBA" id="ARBA00022970"/>
    </source>
</evidence>
<comment type="function">
    <text evidence="6">Involved in beta-(1--&gt;2)glucan export. Transmembrane domains (TMD) form a pore in the inner membrane and the ATP-binding domain (NBD) is responsible for energy generation.</text>
</comment>
<dbReference type="Pfam" id="PF00005">
    <property type="entry name" value="ABC_tran"/>
    <property type="match status" value="1"/>
</dbReference>
<dbReference type="InterPro" id="IPR052156">
    <property type="entry name" value="BCAA_Transport_ATP-bd_LivF"/>
</dbReference>
<evidence type="ECO:0000256" key="4">
    <source>
        <dbReference type="ARBA" id="ARBA00022840"/>
    </source>
</evidence>
<keyword evidence="5" id="KW-0029">Amino-acid transport</keyword>
<dbReference type="InterPro" id="IPR027417">
    <property type="entry name" value="P-loop_NTPase"/>
</dbReference>
<dbReference type="CDD" id="cd03224">
    <property type="entry name" value="ABC_TM1139_LivF_branched"/>
    <property type="match status" value="1"/>
</dbReference>
<sequence>MSAAAAITPLLAVRGVRAAYGKIEALKGVDIEINRGEIVALIGANGAGKSTLMMTIFGRPRARAGTVEFDGHDITGVPTHEIARLRIAQSPEGRRIFPRMSVAENLQMGADATECSEAEREAGLERVFALFPRLKERVAQRGGTLSGGEQQMLAIGRALMSRPRLLMLDEPSLGLAPLIARQIFDAIRTLNRQDGLTVLIVEQNANHALKLAHRGYVMVNGLITLAGTGAELLQRPEIRAAYLEGGRRG</sequence>
<keyword evidence="4 8" id="KW-0067">ATP-binding</keyword>
<dbReference type="PANTHER" id="PTHR43820:SF4">
    <property type="entry name" value="HIGH-AFFINITY BRANCHED-CHAIN AMINO ACID TRANSPORT ATP-BINDING PROTEIN LIVF"/>
    <property type="match status" value="1"/>
</dbReference>
<name>A0A1H4SRF8_9BRAD</name>
<organism evidence="8 9">
    <name type="scientific">Bradyrhizobium erythrophlei</name>
    <dbReference type="NCBI Taxonomy" id="1437360"/>
    <lineage>
        <taxon>Bacteria</taxon>
        <taxon>Pseudomonadati</taxon>
        <taxon>Pseudomonadota</taxon>
        <taxon>Alphaproteobacteria</taxon>
        <taxon>Hyphomicrobiales</taxon>
        <taxon>Nitrobacteraceae</taxon>
        <taxon>Bradyrhizobium</taxon>
    </lineage>
</organism>
<evidence type="ECO:0000313" key="8">
    <source>
        <dbReference type="EMBL" id="SEC46689.1"/>
    </source>
</evidence>
<dbReference type="InterPro" id="IPR003593">
    <property type="entry name" value="AAA+_ATPase"/>
</dbReference>
<dbReference type="Proteomes" id="UP000198992">
    <property type="component" value="Unassembled WGS sequence"/>
</dbReference>
<keyword evidence="3" id="KW-0547">Nucleotide-binding</keyword>
<dbReference type="InterPro" id="IPR017871">
    <property type="entry name" value="ABC_transporter-like_CS"/>
</dbReference>
<dbReference type="GO" id="GO:0016887">
    <property type="term" value="F:ATP hydrolysis activity"/>
    <property type="evidence" value="ECO:0007669"/>
    <property type="project" value="InterPro"/>
</dbReference>
<dbReference type="EMBL" id="FNTH01000001">
    <property type="protein sequence ID" value="SEC46689.1"/>
    <property type="molecule type" value="Genomic_DNA"/>
</dbReference>
<protein>
    <submittedName>
        <fullName evidence="8">Amino acid/amide ABC transporter ATP-binding protein 2, HAAT family</fullName>
    </submittedName>
</protein>
<evidence type="ECO:0000259" key="7">
    <source>
        <dbReference type="PROSITE" id="PS50893"/>
    </source>
</evidence>
<dbReference type="PANTHER" id="PTHR43820">
    <property type="entry name" value="HIGH-AFFINITY BRANCHED-CHAIN AMINO ACID TRANSPORT ATP-BINDING PROTEIN LIVF"/>
    <property type="match status" value="1"/>
</dbReference>
<dbReference type="GO" id="GO:0015807">
    <property type="term" value="P:L-amino acid transport"/>
    <property type="evidence" value="ECO:0007669"/>
    <property type="project" value="TreeGrafter"/>
</dbReference>
<evidence type="ECO:0000256" key="6">
    <source>
        <dbReference type="ARBA" id="ARBA00024722"/>
    </source>
</evidence>
<evidence type="ECO:0000256" key="3">
    <source>
        <dbReference type="ARBA" id="ARBA00022741"/>
    </source>
</evidence>
<dbReference type="Gene3D" id="3.40.50.300">
    <property type="entry name" value="P-loop containing nucleotide triphosphate hydrolases"/>
    <property type="match status" value="1"/>
</dbReference>
<dbReference type="GO" id="GO:0015658">
    <property type="term" value="F:branched-chain amino acid transmembrane transporter activity"/>
    <property type="evidence" value="ECO:0007669"/>
    <property type="project" value="TreeGrafter"/>
</dbReference>
<feature type="domain" description="ABC transporter" evidence="7">
    <location>
        <begin position="11"/>
        <end position="245"/>
    </location>
</feature>
<dbReference type="SUPFAM" id="SSF52540">
    <property type="entry name" value="P-loop containing nucleoside triphosphate hydrolases"/>
    <property type="match status" value="1"/>
</dbReference>
<dbReference type="AlphaFoldDB" id="A0A1H4SRF8"/>
<proteinExistence type="inferred from homology"/>
<dbReference type="RefSeq" id="WP_171947637.1">
    <property type="nucleotide sequence ID" value="NZ_FNTH01000001.1"/>
</dbReference>
<evidence type="ECO:0000256" key="1">
    <source>
        <dbReference type="ARBA" id="ARBA00005417"/>
    </source>
</evidence>
<dbReference type="SMART" id="SM00382">
    <property type="entry name" value="AAA"/>
    <property type="match status" value="1"/>
</dbReference>
<dbReference type="GO" id="GO:0005524">
    <property type="term" value="F:ATP binding"/>
    <property type="evidence" value="ECO:0007669"/>
    <property type="project" value="UniProtKB-KW"/>
</dbReference>
<evidence type="ECO:0000256" key="2">
    <source>
        <dbReference type="ARBA" id="ARBA00022448"/>
    </source>
</evidence>